<feature type="domain" description="Helicase XPB/Ssl2 N-terminal" evidence="2">
    <location>
        <begin position="500"/>
        <end position="619"/>
    </location>
</feature>
<dbReference type="InterPro" id="IPR032830">
    <property type="entry name" value="XPB/Ssl2_N"/>
</dbReference>
<dbReference type="EMBL" id="BOMS01000088">
    <property type="protein sequence ID" value="GIE69427.1"/>
    <property type="molecule type" value="Genomic_DNA"/>
</dbReference>
<evidence type="ECO:0000256" key="1">
    <source>
        <dbReference type="SAM" id="MobiDB-lite"/>
    </source>
</evidence>
<evidence type="ECO:0000313" key="3">
    <source>
        <dbReference type="EMBL" id="GIE69427.1"/>
    </source>
</evidence>
<gene>
    <name evidence="3" type="ORF">Apa02nite_055350</name>
</gene>
<feature type="region of interest" description="Disordered" evidence="1">
    <location>
        <begin position="653"/>
        <end position="695"/>
    </location>
</feature>
<comment type="caution">
    <text evidence="3">The sequence shown here is derived from an EMBL/GenBank/DDBJ whole genome shotgun (WGS) entry which is preliminary data.</text>
</comment>
<sequence>MRDDDQALLIWLENLPVEALARLLALRPESLEPPWPRHLRALAERIGEPAAVTTAIRGLPTPTVQVLRALAALPDGATSQTLASFLGLPPDDPDLARTLTTLADYGLAWIDAGDHVRQPRGAVDGWQRPLGLGRPLAVFLKRLDFGRVKQMARTHDLPVSGGNQALTERLTAHLSSHDRPAEIVAAGPAGIEDLLRPFVWDRPVGAAPGMRSYAPPNGPETPVRWAADRGLLWYQDWDLAEMPREVSLALRGKDYHAPFDPQPPAVATASVDTRAVDQTAAVAAGHLLDRVSALLDLTAKTPLAVIKTGGVGQREIKRVAKLLSCAEDEIRLLLEIAFGAGLIGEFDNAVRVTPRQARWVEGGPAQRYAALAQAWWTSPHSALRVPEGPRPAALADTDYGEVGVAVRRALLVALSRLPAGTAADLTGEACTIAGYVWWLCPVYPADLVDGWIPSVAAEAQLLGVIAAGALSILGRALAAGGDVVTTAQGLLTASCETALLGADYTAVVTGPPSAELARVLDRLADRESRGTASIWRFSPTTVRKALDEGFTEERILADLAAIAAGGLPQPLEYLVKDAARRHGEIAVTEVACVIRGSDQPLLAELVAHRKLAKLGLHLLAPTVLASGLPPEQTLAMLREAGYYPVPAGLDGISTIRRADQPRADRKEREIRADDTGPKSATSAASRPTETTAAVPDPRLLAERLRTAPVPARLSETETRDLIARYTGHQRGVAPGQLQYYVTYRVPMRVQERLEDGTKTWWALQSAEVEEDSLIGWCPEFHDYRRVRLDAILQVHQHWS</sequence>
<reference evidence="3 4" key="1">
    <citation type="submission" date="2021-01" db="EMBL/GenBank/DDBJ databases">
        <title>Whole genome shotgun sequence of Actinoplanes palleronii NBRC 14916.</title>
        <authorList>
            <person name="Komaki H."/>
            <person name="Tamura T."/>
        </authorList>
    </citation>
    <scope>NUCLEOTIDE SEQUENCE [LARGE SCALE GENOMIC DNA]</scope>
    <source>
        <strain evidence="3 4">NBRC 14916</strain>
    </source>
</reference>
<dbReference type="RefSeq" id="WP_203827579.1">
    <property type="nucleotide sequence ID" value="NZ_BAAATY010000019.1"/>
</dbReference>
<protein>
    <recommendedName>
        <fullName evidence="2">Helicase XPB/Ssl2 N-terminal domain-containing protein</fullName>
    </recommendedName>
</protein>
<feature type="compositionally biased region" description="Polar residues" evidence="1">
    <location>
        <begin position="678"/>
        <end position="691"/>
    </location>
</feature>
<evidence type="ECO:0000259" key="2">
    <source>
        <dbReference type="Pfam" id="PF13625"/>
    </source>
</evidence>
<dbReference type="Pfam" id="PF13625">
    <property type="entry name" value="Helicase_C_3"/>
    <property type="match status" value="1"/>
</dbReference>
<evidence type="ECO:0000313" key="4">
    <source>
        <dbReference type="Proteomes" id="UP000624709"/>
    </source>
</evidence>
<dbReference type="Proteomes" id="UP000624709">
    <property type="component" value="Unassembled WGS sequence"/>
</dbReference>
<organism evidence="3 4">
    <name type="scientific">Actinoplanes palleronii</name>
    <dbReference type="NCBI Taxonomy" id="113570"/>
    <lineage>
        <taxon>Bacteria</taxon>
        <taxon>Bacillati</taxon>
        <taxon>Actinomycetota</taxon>
        <taxon>Actinomycetes</taxon>
        <taxon>Micromonosporales</taxon>
        <taxon>Micromonosporaceae</taxon>
        <taxon>Actinoplanes</taxon>
    </lineage>
</organism>
<feature type="compositionally biased region" description="Basic and acidic residues" evidence="1">
    <location>
        <begin position="656"/>
        <end position="676"/>
    </location>
</feature>
<keyword evidence="4" id="KW-1185">Reference proteome</keyword>
<accession>A0ABQ4BFH2</accession>
<name>A0ABQ4BFH2_9ACTN</name>
<proteinExistence type="predicted"/>